<keyword evidence="1" id="KW-0732">Signal</keyword>
<accession>V7CN08</accession>
<protein>
    <submittedName>
        <fullName evidence="2">Uncharacterized protein</fullName>
    </submittedName>
</protein>
<sequence>MSWRKMGIWGLVNCLLGNAGPFASGDWILPDLTIQGSTRLNYPMLFIKVLQGYRDEDWQDNDGALNTISMTHPLLPVEHPTAWLKRNQIANLYILVSEFLMHDDIKSFLILFMQCPSI</sequence>
<feature type="chain" id="PRO_5004756295" evidence="1">
    <location>
        <begin position="26"/>
        <end position="118"/>
    </location>
</feature>
<dbReference type="PANTHER" id="PTHR34043:SF3">
    <property type="entry name" value="ALPHA_BETA-HYDROLASES SUPERFAMILY PROTEIN"/>
    <property type="match status" value="1"/>
</dbReference>
<evidence type="ECO:0000256" key="1">
    <source>
        <dbReference type="SAM" id="SignalP"/>
    </source>
</evidence>
<keyword evidence="3" id="KW-1185">Reference proteome</keyword>
<dbReference type="AlphaFoldDB" id="V7CN08"/>
<evidence type="ECO:0000313" key="3">
    <source>
        <dbReference type="Proteomes" id="UP000000226"/>
    </source>
</evidence>
<dbReference type="PANTHER" id="PTHR34043">
    <property type="entry name" value="ALPHA/BETA-HYDROLASES SUPERFAMILY PROTEIN"/>
    <property type="match status" value="1"/>
</dbReference>
<dbReference type="STRING" id="3885.V7CN08"/>
<dbReference type="eggNOG" id="ENOG502QPNZ">
    <property type="taxonomic scope" value="Eukaryota"/>
</dbReference>
<dbReference type="OrthoDB" id="206848at2759"/>
<evidence type="ECO:0000313" key="2">
    <source>
        <dbReference type="EMBL" id="ESW31534.1"/>
    </source>
</evidence>
<organism evidence="2 3">
    <name type="scientific">Phaseolus vulgaris</name>
    <name type="common">Kidney bean</name>
    <name type="synonym">French bean</name>
    <dbReference type="NCBI Taxonomy" id="3885"/>
    <lineage>
        <taxon>Eukaryota</taxon>
        <taxon>Viridiplantae</taxon>
        <taxon>Streptophyta</taxon>
        <taxon>Embryophyta</taxon>
        <taxon>Tracheophyta</taxon>
        <taxon>Spermatophyta</taxon>
        <taxon>Magnoliopsida</taxon>
        <taxon>eudicotyledons</taxon>
        <taxon>Gunneridae</taxon>
        <taxon>Pentapetalae</taxon>
        <taxon>rosids</taxon>
        <taxon>fabids</taxon>
        <taxon>Fabales</taxon>
        <taxon>Fabaceae</taxon>
        <taxon>Papilionoideae</taxon>
        <taxon>50 kb inversion clade</taxon>
        <taxon>NPAAA clade</taxon>
        <taxon>indigoferoid/millettioid clade</taxon>
        <taxon>Phaseoleae</taxon>
        <taxon>Phaseolus</taxon>
    </lineage>
</organism>
<proteinExistence type="predicted"/>
<dbReference type="EMBL" id="CM002289">
    <property type="protein sequence ID" value="ESW31534.1"/>
    <property type="molecule type" value="Genomic_DNA"/>
</dbReference>
<reference evidence="3" key="1">
    <citation type="journal article" date="2014" name="Nat. Genet.">
        <title>A reference genome for common bean and genome-wide analysis of dual domestications.</title>
        <authorList>
            <person name="Schmutz J."/>
            <person name="McClean P.E."/>
            <person name="Mamidi S."/>
            <person name="Wu G.A."/>
            <person name="Cannon S.B."/>
            <person name="Grimwood J."/>
            <person name="Jenkins J."/>
            <person name="Shu S."/>
            <person name="Song Q."/>
            <person name="Chavarro C."/>
            <person name="Torres-Torres M."/>
            <person name="Geffroy V."/>
            <person name="Moghaddam S.M."/>
            <person name="Gao D."/>
            <person name="Abernathy B."/>
            <person name="Barry K."/>
            <person name="Blair M."/>
            <person name="Brick M.A."/>
            <person name="Chovatia M."/>
            <person name="Gepts P."/>
            <person name="Goodstein D.M."/>
            <person name="Gonzales M."/>
            <person name="Hellsten U."/>
            <person name="Hyten D.L."/>
            <person name="Jia G."/>
            <person name="Kelly J.D."/>
            <person name="Kudrna D."/>
            <person name="Lee R."/>
            <person name="Richard M.M."/>
            <person name="Miklas P.N."/>
            <person name="Osorno J.M."/>
            <person name="Rodrigues J."/>
            <person name="Thareau V."/>
            <person name="Urrea C.A."/>
            <person name="Wang M."/>
            <person name="Yu Y."/>
            <person name="Zhang M."/>
            <person name="Wing R.A."/>
            <person name="Cregan P.B."/>
            <person name="Rokhsar D.S."/>
            <person name="Jackson S.A."/>
        </authorList>
    </citation>
    <scope>NUCLEOTIDE SEQUENCE [LARGE SCALE GENOMIC DNA]</scope>
    <source>
        <strain evidence="3">cv. G19833</strain>
    </source>
</reference>
<gene>
    <name evidence="2" type="ORF">PHAVU_002G246100g</name>
</gene>
<dbReference type="Gramene" id="ESW31534">
    <property type="protein sequence ID" value="ESW31534"/>
    <property type="gene ID" value="PHAVU_002G246100g"/>
</dbReference>
<dbReference type="Proteomes" id="UP000000226">
    <property type="component" value="Chromosome 2"/>
</dbReference>
<feature type="signal peptide" evidence="1">
    <location>
        <begin position="1"/>
        <end position="25"/>
    </location>
</feature>
<name>V7CN08_PHAVU</name>